<dbReference type="Proteomes" id="UP000274504">
    <property type="component" value="Unassembled WGS sequence"/>
</dbReference>
<dbReference type="Proteomes" id="UP000321570">
    <property type="component" value="Unassembled WGS sequence"/>
</dbReference>
<dbReference type="OrthoDB" id="18388at2759"/>
<reference evidence="2 4" key="2">
    <citation type="submission" date="2018-11" db="EMBL/GenBank/DDBJ databases">
        <authorList>
            <consortium name="Pathogen Informatics"/>
        </authorList>
    </citation>
    <scope>NUCLEOTIDE SEQUENCE [LARGE SCALE GENOMIC DNA]</scope>
</reference>
<accession>A0A0R3SQF3</accession>
<dbReference type="STRING" id="6216.A0A0R3SQF3"/>
<proteinExistence type="predicted"/>
<sequence length="430" mass="46978">MDLRDVITVSPRGISKTFNFSSSNLVDSGLFFEESQSVTWDVSNISRIFAAEKSRLLSFSAVNGSSSAIKCSSYEADESDSIGLSTTNDLLVAGRSSGKVYLINLLDFSLKSELPVAKNLSICKAYSNYMICGGRDVLFSVWDLEKSQAPIFTSKNVRPDALDLKVPIWVSDASFVEGYENRLFVTSSKYGDFCIYDLRSGQRRPVSRSAWRVSNKQGKKSVGTGHNPAMLRDLTVTRPITRCVAYTSAPGVGLKAVAANAIGDICRLDFRVPHVSLISDEEAEKKRKARSVGARAPEPPNYVLGYMPPSLGSVSALVCGGAGCANLPHAMPGANINNQPVVVSASLDRYIRVYHRDTGELINKIFTKAPVSTFLIRESAIIPLIANNEEGTKNAEKEEQDAAVEDGDVWEQMETLEEPPLKRTKKVTQK</sequence>
<dbReference type="InterPro" id="IPR015943">
    <property type="entry name" value="WD40/YVTN_repeat-like_dom_sf"/>
</dbReference>
<dbReference type="SUPFAM" id="SSF50998">
    <property type="entry name" value="Quinoprotein alcohol dehydrogenase-like"/>
    <property type="match status" value="1"/>
</dbReference>
<dbReference type="GO" id="GO:0005730">
    <property type="term" value="C:nucleolus"/>
    <property type="evidence" value="ECO:0007669"/>
    <property type="project" value="InterPro"/>
</dbReference>
<name>A0A0R3SQF3_HYMDI</name>
<dbReference type="Gene3D" id="2.130.10.10">
    <property type="entry name" value="YVTN repeat-like/Quinoprotein amine dehydrogenase"/>
    <property type="match status" value="1"/>
</dbReference>
<evidence type="ECO:0000313" key="2">
    <source>
        <dbReference type="EMBL" id="VDL59613.1"/>
    </source>
</evidence>
<dbReference type="InterPro" id="IPR011047">
    <property type="entry name" value="Quinoprotein_ADH-like_sf"/>
</dbReference>
<dbReference type="EMBL" id="UYSG01010922">
    <property type="protein sequence ID" value="VDL59613.1"/>
    <property type="molecule type" value="Genomic_DNA"/>
</dbReference>
<reference evidence="6" key="1">
    <citation type="submission" date="2017-02" db="UniProtKB">
        <authorList>
            <consortium name="WormBaseParasite"/>
        </authorList>
    </citation>
    <scope>IDENTIFICATION</scope>
</reference>
<dbReference type="AlphaFoldDB" id="A0A0R3SQF3"/>
<evidence type="ECO:0000256" key="1">
    <source>
        <dbReference type="SAM" id="MobiDB-lite"/>
    </source>
</evidence>
<dbReference type="PANTHER" id="PTHR16038:SF4">
    <property type="entry name" value="WD REPEAT-CONTAINING PROTEIN 74"/>
    <property type="match status" value="1"/>
</dbReference>
<keyword evidence="5" id="KW-1185">Reference proteome</keyword>
<evidence type="ECO:0000313" key="5">
    <source>
        <dbReference type="Proteomes" id="UP000321570"/>
    </source>
</evidence>
<organism evidence="6">
    <name type="scientific">Hymenolepis diminuta</name>
    <name type="common">Rat tapeworm</name>
    <dbReference type="NCBI Taxonomy" id="6216"/>
    <lineage>
        <taxon>Eukaryota</taxon>
        <taxon>Metazoa</taxon>
        <taxon>Spiralia</taxon>
        <taxon>Lophotrochozoa</taxon>
        <taxon>Platyhelminthes</taxon>
        <taxon>Cestoda</taxon>
        <taxon>Eucestoda</taxon>
        <taxon>Cyclophyllidea</taxon>
        <taxon>Hymenolepididae</taxon>
        <taxon>Hymenolepis</taxon>
    </lineage>
</organism>
<protein>
    <submittedName>
        <fullName evidence="6">WD_REPEATS_REGION domain-containing protein</fullName>
    </submittedName>
</protein>
<evidence type="ECO:0000313" key="3">
    <source>
        <dbReference type="EMBL" id="VUZ47225.1"/>
    </source>
</evidence>
<dbReference type="GO" id="GO:0042273">
    <property type="term" value="P:ribosomal large subunit biogenesis"/>
    <property type="evidence" value="ECO:0007669"/>
    <property type="project" value="InterPro"/>
</dbReference>
<feature type="region of interest" description="Disordered" evidence="1">
    <location>
        <begin position="209"/>
        <end position="228"/>
    </location>
</feature>
<dbReference type="WBParaSite" id="HDID_0000729701-mRNA-1">
    <property type="protein sequence ID" value="HDID_0000729701-mRNA-1"/>
    <property type="gene ID" value="HDID_0000729701"/>
</dbReference>
<feature type="compositionally biased region" description="Acidic residues" evidence="1">
    <location>
        <begin position="398"/>
        <end position="417"/>
    </location>
</feature>
<dbReference type="GO" id="GO:0030687">
    <property type="term" value="C:preribosome, large subunit precursor"/>
    <property type="evidence" value="ECO:0007669"/>
    <property type="project" value="TreeGrafter"/>
</dbReference>
<dbReference type="InterPro" id="IPR037379">
    <property type="entry name" value="WDR74/Nsa1"/>
</dbReference>
<evidence type="ECO:0000313" key="4">
    <source>
        <dbReference type="Proteomes" id="UP000274504"/>
    </source>
</evidence>
<dbReference type="EMBL" id="CABIJS010000222">
    <property type="protein sequence ID" value="VUZ47225.1"/>
    <property type="molecule type" value="Genomic_DNA"/>
</dbReference>
<reference evidence="3 5" key="3">
    <citation type="submission" date="2019-07" db="EMBL/GenBank/DDBJ databases">
        <authorList>
            <person name="Jastrzebski P J."/>
            <person name="Paukszto L."/>
            <person name="Jastrzebski P J."/>
        </authorList>
    </citation>
    <scope>NUCLEOTIDE SEQUENCE [LARGE SCALE GENOMIC DNA]</scope>
    <source>
        <strain evidence="3 5">WMS-il1</strain>
    </source>
</reference>
<evidence type="ECO:0000313" key="6">
    <source>
        <dbReference type="WBParaSite" id="HDID_0000729701-mRNA-1"/>
    </source>
</evidence>
<gene>
    <name evidence="2" type="ORF">HDID_LOCUS7295</name>
    <name evidence="3" type="ORF">WMSIL1_LOCUS6590</name>
</gene>
<feature type="region of interest" description="Disordered" evidence="1">
    <location>
        <begin position="391"/>
        <end position="430"/>
    </location>
</feature>
<dbReference type="PANTHER" id="PTHR16038">
    <property type="entry name" value="NOP SEVEN ASSOCIATED PROTEIN 1"/>
    <property type="match status" value="1"/>
</dbReference>